<dbReference type="Proteomes" id="UP000663881">
    <property type="component" value="Unassembled WGS sequence"/>
</dbReference>
<sequence>MGMFVSILPYRIEINPRWSFDELVKCVREKCLSILEHSHYPLQHILSNSHINQSNIPFLEKMYDFITISSHSDELSLDGAGFKRMSLEESVEAAKFDFMLTFVYNPMQENNKLSFRLTCSRDLFDEITVTNIGRRLEYYFQP</sequence>
<feature type="domain" description="Condensation" evidence="1">
    <location>
        <begin position="1"/>
        <end position="137"/>
    </location>
</feature>
<accession>A0A820QQU0</accession>
<dbReference type="SUPFAM" id="SSF52777">
    <property type="entry name" value="CoA-dependent acyltransferases"/>
    <property type="match status" value="1"/>
</dbReference>
<feature type="non-terminal residue" evidence="2">
    <location>
        <position position="142"/>
    </location>
</feature>
<dbReference type="Gene3D" id="3.30.559.10">
    <property type="entry name" value="Chloramphenicol acetyltransferase-like domain"/>
    <property type="match status" value="1"/>
</dbReference>
<reference evidence="2" key="1">
    <citation type="submission" date="2021-02" db="EMBL/GenBank/DDBJ databases">
        <authorList>
            <person name="Nowell W R."/>
        </authorList>
    </citation>
    <scope>NUCLEOTIDE SEQUENCE</scope>
</reference>
<evidence type="ECO:0000313" key="3">
    <source>
        <dbReference type="Proteomes" id="UP000663881"/>
    </source>
</evidence>
<gene>
    <name evidence="2" type="ORF">OKA104_LOCUS52697</name>
</gene>
<dbReference type="GO" id="GO:0003824">
    <property type="term" value="F:catalytic activity"/>
    <property type="evidence" value="ECO:0007669"/>
    <property type="project" value="InterPro"/>
</dbReference>
<name>A0A820QQU0_9BILA</name>
<protein>
    <recommendedName>
        <fullName evidence="1">Condensation domain-containing protein</fullName>
    </recommendedName>
</protein>
<dbReference type="InterPro" id="IPR001242">
    <property type="entry name" value="Condensation_dom"/>
</dbReference>
<dbReference type="Pfam" id="PF00668">
    <property type="entry name" value="Condensation"/>
    <property type="match status" value="1"/>
</dbReference>
<evidence type="ECO:0000259" key="1">
    <source>
        <dbReference type="Pfam" id="PF00668"/>
    </source>
</evidence>
<dbReference type="AlphaFoldDB" id="A0A820QQU0"/>
<dbReference type="Gene3D" id="3.30.559.30">
    <property type="entry name" value="Nonribosomal peptide synthetase, condensation domain"/>
    <property type="match status" value="1"/>
</dbReference>
<evidence type="ECO:0000313" key="2">
    <source>
        <dbReference type="EMBL" id="CAF4424070.1"/>
    </source>
</evidence>
<organism evidence="2 3">
    <name type="scientific">Adineta steineri</name>
    <dbReference type="NCBI Taxonomy" id="433720"/>
    <lineage>
        <taxon>Eukaryota</taxon>
        <taxon>Metazoa</taxon>
        <taxon>Spiralia</taxon>
        <taxon>Gnathifera</taxon>
        <taxon>Rotifera</taxon>
        <taxon>Eurotatoria</taxon>
        <taxon>Bdelloidea</taxon>
        <taxon>Adinetida</taxon>
        <taxon>Adinetidae</taxon>
        <taxon>Adineta</taxon>
    </lineage>
</organism>
<dbReference type="EMBL" id="CAJOAY010031191">
    <property type="protein sequence ID" value="CAF4424070.1"/>
    <property type="molecule type" value="Genomic_DNA"/>
</dbReference>
<proteinExistence type="predicted"/>
<comment type="caution">
    <text evidence="2">The sequence shown here is derived from an EMBL/GenBank/DDBJ whole genome shotgun (WGS) entry which is preliminary data.</text>
</comment>
<dbReference type="InterPro" id="IPR023213">
    <property type="entry name" value="CAT-like_dom_sf"/>
</dbReference>